<evidence type="ECO:0000313" key="3">
    <source>
        <dbReference type="Proteomes" id="UP000198862"/>
    </source>
</evidence>
<reference evidence="2 3" key="1">
    <citation type="submission" date="2016-10" db="EMBL/GenBank/DDBJ databases">
        <authorList>
            <person name="de Groot N.N."/>
        </authorList>
    </citation>
    <scope>NUCLEOTIDE SEQUENCE [LARGE SCALE GENOMIC DNA]</scope>
    <source>
        <strain evidence="2 3">DSM 6059</strain>
    </source>
</reference>
<dbReference type="STRING" id="1123010.SAMN02745724_03514"/>
<organism evidence="2 3">
    <name type="scientific">Pseudoalteromonas denitrificans DSM 6059</name>
    <dbReference type="NCBI Taxonomy" id="1123010"/>
    <lineage>
        <taxon>Bacteria</taxon>
        <taxon>Pseudomonadati</taxon>
        <taxon>Pseudomonadota</taxon>
        <taxon>Gammaproteobacteria</taxon>
        <taxon>Alteromonadales</taxon>
        <taxon>Pseudoalteromonadaceae</taxon>
        <taxon>Pseudoalteromonas</taxon>
    </lineage>
</organism>
<evidence type="ECO:0000313" key="2">
    <source>
        <dbReference type="EMBL" id="SFD11049.1"/>
    </source>
</evidence>
<dbReference type="RefSeq" id="WP_091987357.1">
    <property type="nucleotide sequence ID" value="NZ_FOLO01000033.1"/>
</dbReference>
<keyword evidence="3" id="KW-1185">Reference proteome</keyword>
<dbReference type="Proteomes" id="UP000198862">
    <property type="component" value="Unassembled WGS sequence"/>
</dbReference>
<dbReference type="Pfam" id="PF19878">
    <property type="entry name" value="DUF6351"/>
    <property type="match status" value="1"/>
</dbReference>
<dbReference type="InterPro" id="IPR045556">
    <property type="entry name" value="DUF6351"/>
</dbReference>
<accession>A0A1I1PMD9</accession>
<dbReference type="EMBL" id="FOLO01000033">
    <property type="protein sequence ID" value="SFD11049.1"/>
    <property type="molecule type" value="Genomic_DNA"/>
</dbReference>
<proteinExistence type="predicted"/>
<protein>
    <recommendedName>
        <fullName evidence="1">DUF6351 domain-containing protein</fullName>
    </recommendedName>
</protein>
<name>A0A1I1PMD9_9GAMM</name>
<evidence type="ECO:0000259" key="1">
    <source>
        <dbReference type="Pfam" id="PF19878"/>
    </source>
</evidence>
<feature type="domain" description="DUF6351" evidence="1">
    <location>
        <begin position="72"/>
        <end position="694"/>
    </location>
</feature>
<sequence length="707" mass="80524">MKLLSRSLLFIFIVSCLVTCSFNPYENQQVLTIAPDVIAPLLKVKKHIRNTPRPEDPISYPIKLGEVGPVQPLFSGNLHYPFSCHVQSSGLGQPLIDNQELLGTPVFALDENGKKTHKVIGFSKDCLIVSQLRYFKVDIKDNISEVFIPFDLKSTDLLLRIEQGTINRYIYAIVMPVERNELKNRLLHSKWNKRLIYQFAGGVGIGFRQGKLNPMKLISRRTPQLRKGYAVITSTANKTSFSYNMLQAEDTALRVKRQFISLYGKPLYTLGVGGSGGGLAQYILAQNSSELLDGALPLYSYPDMISQTLYALDCDLLNSYYTFKSSLESWDSPEKKQAIEGFNNSNIEHKSWFYYPFNQLARAKKVYIPKNYSECIHGYFGLSSLINNPDQGFIKKIFSPEVKQKAHWSYWQDLTNILGIDNNGFANSVWDNQGVQYGLTALQQGTISPKEFIHLNYHIGGWKPQQEMRQEQLLFLPFTKIPIWMTQWSTHNIYPADKGPAKRTKASTKAIENAYRYGQIFIGFNDVPTIDIHHYLEPELDMHHISTSFATRLRILSQAKNLNNHKIWIAHPDHTPLEQAFLAMDEWLLKGNSKQLKMKTSDRCFDKNGKVIAQGDQVWNGSWNKKQLGTCAQTYPIYTNSRIQAGGPWQGSIFKCQMMSVKKAMSSGLYGNIDMTVYQNELEQIFPDGVCDYNFTDTAKPLDLTLN</sequence>
<dbReference type="OrthoDB" id="3078806at2"/>
<dbReference type="AlphaFoldDB" id="A0A1I1PMD9"/>
<gene>
    <name evidence="2" type="ORF">SAMN02745724_03514</name>
</gene>